<dbReference type="EMBL" id="JAXCLA010000009">
    <property type="protein sequence ID" value="MDY0747873.1"/>
    <property type="molecule type" value="Genomic_DNA"/>
</dbReference>
<sequence>MKLKLSLLAALLLAACSTSPPLPRQLPPAPLAEADRAVQSMIDAHQMPGGALWIEQLGVGNYHRAYGQRAIEPQPEPLDEQTIFDAASLTKVVVTSTLVQVLRQQGKLDVEAPLGRYLPECTALAGITVRQLLTHSSGLQPDLPGNGDQIKNGPWHGIADALRLACALPPEAAPAAQFKYSDLNFVLLGVIVARQSGEPLEDFAQHALFEPLGMKDSGYLPLRRFPAARIAPTEKQPDGTMLRGVVHDPTARTMGGVAGHAGLFTTTADLARFARMLLNDGVADDGRRLLSHESVALLTTPQSPAGLPVRAMGWDIDTPFSRPRGELYPKGKSFGHTGFTGCAFWLDPGSKSFYVLLANRVHPRGPTNTLPLYGQLGTIAAKAAGLSAP</sequence>
<dbReference type="Proteomes" id="UP001285263">
    <property type="component" value="Unassembled WGS sequence"/>
</dbReference>
<feature type="chain" id="PRO_5045292889" evidence="2">
    <location>
        <begin position="21"/>
        <end position="389"/>
    </location>
</feature>
<feature type="domain" description="Beta-lactamase-related" evidence="3">
    <location>
        <begin position="35"/>
        <end position="365"/>
    </location>
</feature>
<name>A0ABU5DQ85_9BURK</name>
<dbReference type="InterPro" id="IPR001466">
    <property type="entry name" value="Beta-lactam-related"/>
</dbReference>
<keyword evidence="2" id="KW-0732">Signal</keyword>
<organism evidence="4 5">
    <name type="scientific">Roseateles agri</name>
    <dbReference type="NCBI Taxonomy" id="3098619"/>
    <lineage>
        <taxon>Bacteria</taxon>
        <taxon>Pseudomonadati</taxon>
        <taxon>Pseudomonadota</taxon>
        <taxon>Betaproteobacteria</taxon>
        <taxon>Burkholderiales</taxon>
        <taxon>Sphaerotilaceae</taxon>
        <taxon>Roseateles</taxon>
    </lineage>
</organism>
<evidence type="ECO:0000256" key="2">
    <source>
        <dbReference type="SAM" id="SignalP"/>
    </source>
</evidence>
<dbReference type="InterPro" id="IPR050789">
    <property type="entry name" value="Diverse_Enzym_Activities"/>
</dbReference>
<evidence type="ECO:0000256" key="1">
    <source>
        <dbReference type="ARBA" id="ARBA00022801"/>
    </source>
</evidence>
<reference evidence="4 5" key="1">
    <citation type="submission" date="2023-11" db="EMBL/GenBank/DDBJ databases">
        <title>Paucibacter sp. nov., isolated from fresh soil in Korea.</title>
        <authorList>
            <person name="Le N.T.T."/>
        </authorList>
    </citation>
    <scope>NUCLEOTIDE SEQUENCE [LARGE SCALE GENOMIC DNA]</scope>
    <source>
        <strain evidence="4 5">R3-3</strain>
    </source>
</reference>
<dbReference type="SUPFAM" id="SSF56601">
    <property type="entry name" value="beta-lactamase/transpeptidase-like"/>
    <property type="match status" value="1"/>
</dbReference>
<dbReference type="PANTHER" id="PTHR43283:SF11">
    <property type="entry name" value="BETA-LACTAMASE-RELATED DOMAIN-CONTAINING PROTEIN"/>
    <property type="match status" value="1"/>
</dbReference>
<proteinExistence type="predicted"/>
<protein>
    <submittedName>
        <fullName evidence="4">Serine hydrolase</fullName>
        <ecNumber evidence="4">3.-.-.-</ecNumber>
    </submittedName>
</protein>
<accession>A0ABU5DQ85</accession>
<evidence type="ECO:0000313" key="5">
    <source>
        <dbReference type="Proteomes" id="UP001285263"/>
    </source>
</evidence>
<evidence type="ECO:0000313" key="4">
    <source>
        <dbReference type="EMBL" id="MDY0747873.1"/>
    </source>
</evidence>
<evidence type="ECO:0000259" key="3">
    <source>
        <dbReference type="Pfam" id="PF00144"/>
    </source>
</evidence>
<feature type="signal peptide" evidence="2">
    <location>
        <begin position="1"/>
        <end position="20"/>
    </location>
</feature>
<dbReference type="EC" id="3.-.-.-" evidence="4"/>
<dbReference type="RefSeq" id="WP_320425842.1">
    <property type="nucleotide sequence ID" value="NZ_JAXCLA010000009.1"/>
</dbReference>
<dbReference type="PROSITE" id="PS51257">
    <property type="entry name" value="PROKAR_LIPOPROTEIN"/>
    <property type="match status" value="1"/>
</dbReference>
<keyword evidence="5" id="KW-1185">Reference proteome</keyword>
<dbReference type="Pfam" id="PF00144">
    <property type="entry name" value="Beta-lactamase"/>
    <property type="match status" value="1"/>
</dbReference>
<dbReference type="PANTHER" id="PTHR43283">
    <property type="entry name" value="BETA-LACTAMASE-RELATED"/>
    <property type="match status" value="1"/>
</dbReference>
<dbReference type="InterPro" id="IPR012338">
    <property type="entry name" value="Beta-lactam/transpept-like"/>
</dbReference>
<gene>
    <name evidence="4" type="ORF">SNE35_25445</name>
</gene>
<dbReference type="GO" id="GO:0016787">
    <property type="term" value="F:hydrolase activity"/>
    <property type="evidence" value="ECO:0007669"/>
    <property type="project" value="UniProtKB-KW"/>
</dbReference>
<comment type="caution">
    <text evidence="4">The sequence shown here is derived from an EMBL/GenBank/DDBJ whole genome shotgun (WGS) entry which is preliminary data.</text>
</comment>
<keyword evidence="1 4" id="KW-0378">Hydrolase</keyword>
<dbReference type="Gene3D" id="3.40.710.10">
    <property type="entry name" value="DD-peptidase/beta-lactamase superfamily"/>
    <property type="match status" value="1"/>
</dbReference>